<proteinExistence type="inferred from homology"/>
<evidence type="ECO:0000256" key="4">
    <source>
        <dbReference type="RuleBase" id="RU003707"/>
    </source>
</evidence>
<dbReference type="CDD" id="cd06558">
    <property type="entry name" value="crotonase-like"/>
    <property type="match status" value="1"/>
</dbReference>
<keyword evidence="3 5" id="KW-0456">Lyase</keyword>
<dbReference type="GO" id="GO:0016829">
    <property type="term" value="F:lyase activity"/>
    <property type="evidence" value="ECO:0007669"/>
    <property type="project" value="UniProtKB-KW"/>
</dbReference>
<dbReference type="Proteomes" id="UP000195569">
    <property type="component" value="Unassembled WGS sequence"/>
</dbReference>
<evidence type="ECO:0000313" key="5">
    <source>
        <dbReference type="EMBL" id="SIT39220.1"/>
    </source>
</evidence>
<evidence type="ECO:0000313" key="6">
    <source>
        <dbReference type="Proteomes" id="UP000195569"/>
    </source>
</evidence>
<dbReference type="PANTHER" id="PTHR11941:SF169">
    <property type="entry name" value="(7AS)-7A-METHYL-1,5-DIOXO-2,3,5,6,7,7A-HEXAHYDRO-1H-INDENE-CARBOXYL-COA HYDROLASE"/>
    <property type="match status" value="1"/>
</dbReference>
<gene>
    <name evidence="5" type="primary">caiD</name>
    <name evidence="5" type="ORF">BN2476_210097</name>
</gene>
<dbReference type="SUPFAM" id="SSF52096">
    <property type="entry name" value="ClpP/crotonase"/>
    <property type="match status" value="1"/>
</dbReference>
<keyword evidence="2" id="KW-0443">Lipid metabolism</keyword>
<reference evidence="5" key="1">
    <citation type="submission" date="2016-12" db="EMBL/GenBank/DDBJ databases">
        <authorList>
            <person name="Moulin L."/>
        </authorList>
    </citation>
    <scope>NUCLEOTIDE SEQUENCE [LARGE SCALE GENOMIC DNA]</scope>
    <source>
        <strain evidence="5">STM 7183</strain>
    </source>
</reference>
<dbReference type="AlphaFoldDB" id="A0A1N7RVS8"/>
<evidence type="ECO:0000256" key="1">
    <source>
        <dbReference type="ARBA" id="ARBA00005254"/>
    </source>
</evidence>
<dbReference type="PANTHER" id="PTHR11941">
    <property type="entry name" value="ENOYL-COA HYDRATASE-RELATED"/>
    <property type="match status" value="1"/>
</dbReference>
<dbReference type="InterPro" id="IPR029045">
    <property type="entry name" value="ClpP/crotonase-like_dom_sf"/>
</dbReference>
<sequence>MNSELLVERRDGVLVMTMNRPDARNAMTQALAREMANALDELDDDATLRVGVLTGVGGNFCSGMDLKGFLRGELPRIEGRGFGGLTQKPPLKPLIAAVEGYALAGGFEMALACDLIVASRTANFGLPEAKRGLAATAGGLIRLPQRIPYHVAMQYILTGDMLPAAPAAQYGLVNVLTEPGETLAAAFALAGKIQANGPLAVMAAKRVVTESGDWSQGEMFERQAVCTQRVFESEDAKEGARAFAEKRRPVWKGC</sequence>
<dbReference type="Gene3D" id="3.90.226.10">
    <property type="entry name" value="2-enoyl-CoA Hydratase, Chain A, domain 1"/>
    <property type="match status" value="1"/>
</dbReference>
<dbReference type="Gene3D" id="1.10.12.10">
    <property type="entry name" value="Lyase 2-enoyl-coa Hydratase, Chain A, domain 2"/>
    <property type="match status" value="1"/>
</dbReference>
<dbReference type="RefSeq" id="WP_087733918.1">
    <property type="nucleotide sequence ID" value="NZ_CYGY02000021.1"/>
</dbReference>
<dbReference type="GO" id="GO:0006635">
    <property type="term" value="P:fatty acid beta-oxidation"/>
    <property type="evidence" value="ECO:0007669"/>
    <property type="project" value="TreeGrafter"/>
</dbReference>
<comment type="similarity">
    <text evidence="1 4">Belongs to the enoyl-CoA hydratase/isomerase family.</text>
</comment>
<name>A0A1N7RVS8_9BURK</name>
<dbReference type="InterPro" id="IPR001753">
    <property type="entry name" value="Enoyl-CoA_hydra/iso"/>
</dbReference>
<evidence type="ECO:0000256" key="3">
    <source>
        <dbReference type="ARBA" id="ARBA00023239"/>
    </source>
</evidence>
<dbReference type="Pfam" id="PF00378">
    <property type="entry name" value="ECH_1"/>
    <property type="match status" value="1"/>
</dbReference>
<comment type="caution">
    <text evidence="5">The sequence shown here is derived from an EMBL/GenBank/DDBJ whole genome shotgun (WGS) entry which is preliminary data.</text>
</comment>
<organism evidence="5 6">
    <name type="scientific">Paraburkholderia piptadeniae</name>
    <dbReference type="NCBI Taxonomy" id="1701573"/>
    <lineage>
        <taxon>Bacteria</taxon>
        <taxon>Pseudomonadati</taxon>
        <taxon>Pseudomonadota</taxon>
        <taxon>Betaproteobacteria</taxon>
        <taxon>Burkholderiales</taxon>
        <taxon>Burkholderiaceae</taxon>
        <taxon>Paraburkholderia</taxon>
    </lineage>
</organism>
<evidence type="ECO:0000256" key="2">
    <source>
        <dbReference type="ARBA" id="ARBA00023098"/>
    </source>
</evidence>
<dbReference type="EC" id="4.2.1.-" evidence="5"/>
<dbReference type="PROSITE" id="PS00166">
    <property type="entry name" value="ENOYL_COA_HYDRATASE"/>
    <property type="match status" value="1"/>
</dbReference>
<dbReference type="InterPro" id="IPR014748">
    <property type="entry name" value="Enoyl-CoA_hydra_C"/>
</dbReference>
<protein>
    <submittedName>
        <fullName evidence="5">Carnitinyl-CoA dehydratase</fullName>
        <ecNumber evidence="5">4.2.1.-</ecNumber>
    </submittedName>
</protein>
<dbReference type="InterPro" id="IPR018376">
    <property type="entry name" value="Enoyl-CoA_hyd/isom_CS"/>
</dbReference>
<accession>A0A1N7RVS8</accession>
<dbReference type="EMBL" id="CYGY02000021">
    <property type="protein sequence ID" value="SIT39220.1"/>
    <property type="molecule type" value="Genomic_DNA"/>
</dbReference>
<dbReference type="OrthoDB" id="9774843at2"/>
<dbReference type="NCBIfam" id="NF006100">
    <property type="entry name" value="PRK08252.1"/>
    <property type="match status" value="1"/>
</dbReference>
<keyword evidence="6" id="KW-1185">Reference proteome</keyword>